<dbReference type="Pfam" id="PF13181">
    <property type="entry name" value="TPR_8"/>
    <property type="match status" value="1"/>
</dbReference>
<dbReference type="CDD" id="cd00082">
    <property type="entry name" value="HisKA"/>
    <property type="match status" value="1"/>
</dbReference>
<evidence type="ECO:0000256" key="2">
    <source>
        <dbReference type="ARBA" id="ARBA00012438"/>
    </source>
</evidence>
<dbReference type="SMART" id="SM00342">
    <property type="entry name" value="HTH_ARAC"/>
    <property type="match status" value="1"/>
</dbReference>
<feature type="domain" description="Histidine kinase" evidence="13">
    <location>
        <begin position="462"/>
        <end position="676"/>
    </location>
</feature>
<dbReference type="EMBL" id="ACNN01000012">
    <property type="protein sequence ID" value="EEN83236.1"/>
    <property type="molecule type" value="Genomic_DNA"/>
</dbReference>
<dbReference type="InterPro" id="IPR011990">
    <property type="entry name" value="TPR-like_helical_dom_sf"/>
</dbReference>
<feature type="transmembrane region" description="Helical" evidence="11">
    <location>
        <begin position="415"/>
        <end position="437"/>
    </location>
</feature>
<keyword evidence="7" id="KW-0238">DNA-binding</keyword>
<dbReference type="Gene3D" id="1.10.287.130">
    <property type="match status" value="1"/>
</dbReference>
<evidence type="ECO:0000256" key="4">
    <source>
        <dbReference type="ARBA" id="ARBA00022679"/>
    </source>
</evidence>
<reference evidence="15 16" key="1">
    <citation type="submission" date="2009-04" db="EMBL/GenBank/DDBJ databases">
        <authorList>
            <person name="Sebastian Y."/>
            <person name="Madupu R."/>
            <person name="Durkin A.S."/>
            <person name="Torralba M."/>
            <person name="Methe B."/>
            <person name="Sutton G.G."/>
            <person name="Strausberg R.L."/>
            <person name="Nelson K.E."/>
        </authorList>
    </citation>
    <scope>NUCLEOTIDE SEQUENCE [LARGE SCALE GENOMIC DNA]</scope>
    <source>
        <strain evidence="16">ATCC 35406 / BCRC 14492 / JCM 8526 / NCTC 13058 / HG 370</strain>
    </source>
</reference>
<evidence type="ECO:0000256" key="6">
    <source>
        <dbReference type="ARBA" id="ARBA00023015"/>
    </source>
</evidence>
<dbReference type="GO" id="GO:0003700">
    <property type="term" value="F:DNA-binding transcription factor activity"/>
    <property type="evidence" value="ECO:0007669"/>
    <property type="project" value="InterPro"/>
</dbReference>
<keyword evidence="16" id="KW-1185">Reference proteome</keyword>
<accession>C3J952</accession>
<keyword evidence="8" id="KW-0804">Transcription</keyword>
<feature type="domain" description="HTH araC/xylS-type" evidence="12">
    <location>
        <begin position="863"/>
        <end position="964"/>
    </location>
</feature>
<dbReference type="Proteomes" id="UP000004295">
    <property type="component" value="Unassembled WGS sequence"/>
</dbReference>
<dbReference type="InterPro" id="IPR036890">
    <property type="entry name" value="HATPase_C_sf"/>
</dbReference>
<dbReference type="RefSeq" id="WP_004332864.1">
    <property type="nucleotide sequence ID" value="NZ_ACNN01000012.1"/>
</dbReference>
<dbReference type="eggNOG" id="COG2207">
    <property type="taxonomic scope" value="Bacteria"/>
</dbReference>
<dbReference type="GeneID" id="93366350"/>
<keyword evidence="11" id="KW-1133">Transmembrane helix</keyword>
<dbReference type="PROSITE" id="PS01124">
    <property type="entry name" value="HTH_ARAC_FAMILY_2"/>
    <property type="match status" value="1"/>
</dbReference>
<dbReference type="SUPFAM" id="SSF47384">
    <property type="entry name" value="Homodimeric domain of signal transducing histidine kinase"/>
    <property type="match status" value="1"/>
</dbReference>
<feature type="domain" description="Response regulatory" evidence="14">
    <location>
        <begin position="711"/>
        <end position="826"/>
    </location>
</feature>
<dbReference type="Gene3D" id="3.40.50.2300">
    <property type="match status" value="1"/>
</dbReference>
<keyword evidence="6" id="KW-0805">Transcription regulation</keyword>
<dbReference type="Gene3D" id="1.10.10.60">
    <property type="entry name" value="Homeodomain-like"/>
    <property type="match status" value="1"/>
</dbReference>
<dbReference type="InterPro" id="IPR009057">
    <property type="entry name" value="Homeodomain-like_sf"/>
</dbReference>
<feature type="repeat" description="TPR" evidence="10">
    <location>
        <begin position="262"/>
        <end position="295"/>
    </location>
</feature>
<dbReference type="eggNOG" id="COG2205">
    <property type="taxonomic scope" value="Bacteria"/>
</dbReference>
<dbReference type="SMART" id="SM00448">
    <property type="entry name" value="REC"/>
    <property type="match status" value="1"/>
</dbReference>
<evidence type="ECO:0000313" key="15">
    <source>
        <dbReference type="EMBL" id="EEN83236.1"/>
    </source>
</evidence>
<dbReference type="InterPro" id="IPR018060">
    <property type="entry name" value="HTH_AraC"/>
</dbReference>
<dbReference type="PROSITE" id="PS50005">
    <property type="entry name" value="TPR"/>
    <property type="match status" value="2"/>
</dbReference>
<keyword evidence="4" id="KW-0808">Transferase</keyword>
<evidence type="ECO:0000256" key="5">
    <source>
        <dbReference type="ARBA" id="ARBA00022777"/>
    </source>
</evidence>
<feature type="transmembrane region" description="Helical" evidence="11">
    <location>
        <begin position="31"/>
        <end position="50"/>
    </location>
</feature>
<dbReference type="InterPro" id="IPR019734">
    <property type="entry name" value="TPR_rpt"/>
</dbReference>
<dbReference type="PROSITE" id="PS50109">
    <property type="entry name" value="HIS_KIN"/>
    <property type="match status" value="1"/>
</dbReference>
<dbReference type="Pfam" id="PF12833">
    <property type="entry name" value="HTH_18"/>
    <property type="match status" value="1"/>
</dbReference>
<dbReference type="GO" id="GO:0000155">
    <property type="term" value="F:phosphorelay sensor kinase activity"/>
    <property type="evidence" value="ECO:0007669"/>
    <property type="project" value="InterPro"/>
</dbReference>
<keyword evidence="3 9" id="KW-0597">Phosphoprotein</keyword>
<dbReference type="InterPro" id="IPR004358">
    <property type="entry name" value="Sig_transdc_His_kin-like_C"/>
</dbReference>
<dbReference type="SUPFAM" id="SSF46689">
    <property type="entry name" value="Homeodomain-like"/>
    <property type="match status" value="1"/>
</dbReference>
<dbReference type="eggNOG" id="COG0457">
    <property type="taxonomic scope" value="Bacteria"/>
</dbReference>
<dbReference type="Gene3D" id="3.30.565.10">
    <property type="entry name" value="Histidine kinase-like ATPase, C-terminal domain"/>
    <property type="match status" value="1"/>
</dbReference>
<dbReference type="eggNOG" id="COG0745">
    <property type="taxonomic scope" value="Bacteria"/>
</dbReference>
<dbReference type="InterPro" id="IPR003594">
    <property type="entry name" value="HATPase_dom"/>
</dbReference>
<proteinExistence type="predicted"/>
<comment type="catalytic activity">
    <reaction evidence="1">
        <text>ATP + protein L-histidine = ADP + protein N-phospho-L-histidine.</text>
        <dbReference type="EC" id="2.7.13.3"/>
    </reaction>
</comment>
<dbReference type="Pfam" id="PF13424">
    <property type="entry name" value="TPR_12"/>
    <property type="match status" value="1"/>
</dbReference>
<evidence type="ECO:0000256" key="7">
    <source>
        <dbReference type="ARBA" id="ARBA00023125"/>
    </source>
</evidence>
<dbReference type="Pfam" id="PF02518">
    <property type="entry name" value="HATPase_c"/>
    <property type="match status" value="1"/>
</dbReference>
<dbReference type="SUPFAM" id="SSF52172">
    <property type="entry name" value="CheY-like"/>
    <property type="match status" value="1"/>
</dbReference>
<gene>
    <name evidence="15" type="ORF">POREN0001_0992</name>
</gene>
<dbReference type="InterPro" id="IPR018062">
    <property type="entry name" value="HTH_AraC-typ_CS"/>
</dbReference>
<keyword evidence="5" id="KW-0418">Kinase</keyword>
<dbReference type="FunFam" id="3.30.565.10:FF:000006">
    <property type="entry name" value="Sensor histidine kinase WalK"/>
    <property type="match status" value="1"/>
</dbReference>
<dbReference type="SMART" id="SM00387">
    <property type="entry name" value="HATPase_c"/>
    <property type="match status" value="1"/>
</dbReference>
<dbReference type="EC" id="2.7.13.3" evidence="2"/>
<organism evidence="15 16">
    <name type="scientific">Porphyromonas endodontalis (strain ATCC 35406 / DSM 24491 / JCM 8526 / CCUG 16442 / BCRC 14492 / NCTC 13058 / HG 370)</name>
    <name type="common">Bacteroides endodontalis</name>
    <dbReference type="NCBI Taxonomy" id="553175"/>
    <lineage>
        <taxon>Bacteria</taxon>
        <taxon>Pseudomonadati</taxon>
        <taxon>Bacteroidota</taxon>
        <taxon>Bacteroidia</taxon>
        <taxon>Bacteroidales</taxon>
        <taxon>Porphyromonadaceae</taxon>
        <taxon>Porphyromonas</taxon>
    </lineage>
</organism>
<dbReference type="CDD" id="cd17574">
    <property type="entry name" value="REC_OmpR"/>
    <property type="match status" value="1"/>
</dbReference>
<dbReference type="SUPFAM" id="SSF55874">
    <property type="entry name" value="ATPase domain of HSP90 chaperone/DNA topoisomerase II/histidine kinase"/>
    <property type="match status" value="1"/>
</dbReference>
<dbReference type="Pfam" id="PF00512">
    <property type="entry name" value="HisKA"/>
    <property type="match status" value="1"/>
</dbReference>
<dbReference type="Gene3D" id="1.25.40.10">
    <property type="entry name" value="Tetratricopeptide repeat domain"/>
    <property type="match status" value="2"/>
</dbReference>
<dbReference type="SMART" id="SM00388">
    <property type="entry name" value="HisKA"/>
    <property type="match status" value="1"/>
</dbReference>
<evidence type="ECO:0000256" key="10">
    <source>
        <dbReference type="PROSITE-ProRule" id="PRU00339"/>
    </source>
</evidence>
<evidence type="ECO:0000259" key="14">
    <source>
        <dbReference type="PROSITE" id="PS50110"/>
    </source>
</evidence>
<dbReference type="PRINTS" id="PR00344">
    <property type="entry name" value="BCTRLSENSOR"/>
</dbReference>
<dbReference type="InterPro" id="IPR005467">
    <property type="entry name" value="His_kinase_dom"/>
</dbReference>
<dbReference type="PROSITE" id="PS50110">
    <property type="entry name" value="RESPONSE_REGULATORY"/>
    <property type="match status" value="1"/>
</dbReference>
<evidence type="ECO:0000256" key="9">
    <source>
        <dbReference type="PROSITE-ProRule" id="PRU00169"/>
    </source>
</evidence>
<keyword evidence="11" id="KW-0472">Membrane</keyword>
<dbReference type="InterPro" id="IPR003661">
    <property type="entry name" value="HisK_dim/P_dom"/>
</dbReference>
<feature type="repeat" description="TPR" evidence="10">
    <location>
        <begin position="222"/>
        <end position="255"/>
    </location>
</feature>
<dbReference type="STRING" id="553175.POREN0001_0992"/>
<dbReference type="InterPro" id="IPR011006">
    <property type="entry name" value="CheY-like_superfamily"/>
</dbReference>
<comment type="caution">
    <text evidence="15">The sequence shown here is derived from an EMBL/GenBank/DDBJ whole genome shotgun (WGS) entry which is preliminary data.</text>
</comment>
<dbReference type="InterPro" id="IPR001789">
    <property type="entry name" value="Sig_transdc_resp-reg_receiver"/>
</dbReference>
<dbReference type="SMART" id="SM00028">
    <property type="entry name" value="TPR"/>
    <property type="match status" value="6"/>
</dbReference>
<dbReference type="AlphaFoldDB" id="C3J952"/>
<evidence type="ECO:0000259" key="12">
    <source>
        <dbReference type="PROSITE" id="PS01124"/>
    </source>
</evidence>
<dbReference type="PANTHER" id="PTHR43547:SF2">
    <property type="entry name" value="HYBRID SIGNAL TRANSDUCTION HISTIDINE KINASE C"/>
    <property type="match status" value="1"/>
</dbReference>
<evidence type="ECO:0000256" key="1">
    <source>
        <dbReference type="ARBA" id="ARBA00000085"/>
    </source>
</evidence>
<evidence type="ECO:0000313" key="16">
    <source>
        <dbReference type="Proteomes" id="UP000004295"/>
    </source>
</evidence>
<dbReference type="SUPFAM" id="SSF48452">
    <property type="entry name" value="TPR-like"/>
    <property type="match status" value="2"/>
</dbReference>
<evidence type="ECO:0000256" key="8">
    <source>
        <dbReference type="ARBA" id="ARBA00023163"/>
    </source>
</evidence>
<protein>
    <recommendedName>
        <fullName evidence="2">histidine kinase</fullName>
        <ecNumber evidence="2">2.7.13.3</ecNumber>
    </recommendedName>
</protein>
<dbReference type="PROSITE" id="PS00041">
    <property type="entry name" value="HTH_ARAC_FAMILY_1"/>
    <property type="match status" value="1"/>
</dbReference>
<feature type="modified residue" description="4-aspartylphosphate" evidence="9">
    <location>
        <position position="759"/>
    </location>
</feature>
<dbReference type="PANTHER" id="PTHR43547">
    <property type="entry name" value="TWO-COMPONENT HISTIDINE KINASE"/>
    <property type="match status" value="1"/>
</dbReference>
<dbReference type="Pfam" id="PF00072">
    <property type="entry name" value="Response_reg"/>
    <property type="match status" value="1"/>
</dbReference>
<evidence type="ECO:0000256" key="3">
    <source>
        <dbReference type="ARBA" id="ARBA00022553"/>
    </source>
</evidence>
<evidence type="ECO:0000259" key="13">
    <source>
        <dbReference type="PROSITE" id="PS50109"/>
    </source>
</evidence>
<keyword evidence="11" id="KW-0812">Transmembrane</keyword>
<sequence>MERERLDEPGYEKMQFSLCNTLKIIKGEKKINQLVLSVLGLLILISFSIVSCKKEAISFTPEEREEVDKLVLSTHSVDSLILLQKKLESEGNRLGSIVALRELGKALRRESRFDEALSAHSEGLRQAEAIGDTLEWIQALNNTGTDYRRMGILDAAQEYHYSAWILSKECSDTSFTAKKNQVVSLNGLGNIYMTLGNYDRADSVLRLALAGERALQSAVGQAINYSNLGSIFERRGETDSALLYYQKSMALNKEVNNELGISLCHTYFGSLYEKTQQYDEAMKEYEAAYELMKDSKDEWHAINSLIALAGLCYATGKEEKEMEFLSKAKAMADRIKSPEHQARIHTLYYKHYKHAGDYRSALTSYEQAVAMQDSVLDMEKMNRIQNTSLKIERNRQTRQMGEARQKLEQERTMRYVGFAILGLILLILTGLLAMLLYTNRLRRRNHLTLKRISALREVFFTNITHEFRTPLTVILGLSHDLQECADSPTEITEKAKVIERQGNGLLTLINQLLDISKIKSSVGNPDWRCGNISAFLSMIAESYHDFALSRNIDLQFFSKDDVEMDFVPDYVVKVMNNLLSNAFKFTPEYGKVSVVVWREGDLLQIEVSDTGKGIDPEALAYIFEPFYQAESDVYHIGTGVGLALVKQIMDAIDGKIRVESAQGKGTTFYISVPIHNYCQQPLSDEMEYNQPFLPEGTEPLEDSAPEDSRCHLLIVEDNRDIAAYIGSQLANHYAISYAANGLEGLEKAQELVPDLIITDLMMPEMDGLELCRQVRKNEIISHIPIIVVTAKISEEERIKGIEAGADAYLAKPFNSDELRTRVEKLLEGRRLLQEKFMQTVIESKENREEKATQPDESDLRFLTKITDTVYLQLNRHKEVNVSLIASNMCMSSSQFYRKLVALTGYTPAAYIQRIKIKKAKILLDGDPNISFSEVADQCGFNNYSNFVRAFKNVCGITPTDYKKDVNSSL</sequence>
<dbReference type="GO" id="GO:0043565">
    <property type="term" value="F:sequence-specific DNA binding"/>
    <property type="evidence" value="ECO:0007669"/>
    <property type="project" value="InterPro"/>
</dbReference>
<keyword evidence="10" id="KW-0802">TPR repeat</keyword>
<dbReference type="InterPro" id="IPR036097">
    <property type="entry name" value="HisK_dim/P_sf"/>
</dbReference>
<evidence type="ECO:0000256" key="11">
    <source>
        <dbReference type="SAM" id="Phobius"/>
    </source>
</evidence>
<dbReference type="CDD" id="cd00075">
    <property type="entry name" value="HATPase"/>
    <property type="match status" value="1"/>
</dbReference>
<name>C3J952_POREA</name>